<comment type="caution">
    <text evidence="5">The sequence shown here is derived from an EMBL/GenBank/DDBJ whole genome shotgun (WGS) entry which is preliminary data.</text>
</comment>
<evidence type="ECO:0000256" key="4">
    <source>
        <dbReference type="ARBA" id="ARBA00023306"/>
    </source>
</evidence>
<evidence type="ECO:0000256" key="3">
    <source>
        <dbReference type="ARBA" id="ARBA00022829"/>
    </source>
</evidence>
<evidence type="ECO:0000313" key="5">
    <source>
        <dbReference type="EMBL" id="MCW5320522.1"/>
    </source>
</evidence>
<dbReference type="PANTHER" id="PTHR34298">
    <property type="entry name" value="SEGREGATION AND CONDENSATION PROTEIN B"/>
    <property type="match status" value="1"/>
</dbReference>
<protein>
    <submittedName>
        <fullName evidence="5">SMC-Scp complex subunit ScpB</fullName>
    </submittedName>
</protein>
<dbReference type="NCBIfam" id="TIGR00281">
    <property type="entry name" value="SMC-Scp complex subunit ScpB"/>
    <property type="match status" value="1"/>
</dbReference>
<reference evidence="6" key="1">
    <citation type="submission" date="2023-07" db="EMBL/GenBank/DDBJ databases">
        <title>Verminephrobacter genomes.</title>
        <authorList>
            <person name="Lund M.B."/>
        </authorList>
    </citation>
    <scope>NUCLEOTIDE SEQUENCE [LARGE SCALE GENOMIC DNA]</scope>
    <source>
        <strain evidence="6">AtM5-05</strain>
    </source>
</reference>
<accession>A0ABT3KQC4</accession>
<dbReference type="PANTHER" id="PTHR34298:SF2">
    <property type="entry name" value="SEGREGATION AND CONDENSATION PROTEIN B"/>
    <property type="match status" value="1"/>
</dbReference>
<dbReference type="Gene3D" id="1.10.10.10">
    <property type="entry name" value="Winged helix-like DNA-binding domain superfamily/Winged helix DNA-binding domain"/>
    <property type="match status" value="2"/>
</dbReference>
<evidence type="ECO:0000256" key="2">
    <source>
        <dbReference type="ARBA" id="ARBA00022618"/>
    </source>
</evidence>
<dbReference type="SUPFAM" id="SSF46785">
    <property type="entry name" value="Winged helix' DNA-binding domain"/>
    <property type="match status" value="2"/>
</dbReference>
<proteinExistence type="predicted"/>
<dbReference type="RefSeq" id="WP_010100680.1">
    <property type="nucleotide sequence ID" value="NZ_QZCV01000001.1"/>
</dbReference>
<dbReference type="InterPro" id="IPR005234">
    <property type="entry name" value="ScpB_csome_segregation"/>
</dbReference>
<keyword evidence="1" id="KW-0963">Cytoplasm</keyword>
<dbReference type="Proteomes" id="UP001208935">
    <property type="component" value="Unassembled WGS sequence"/>
</dbReference>
<dbReference type="Pfam" id="PF04079">
    <property type="entry name" value="SMC_ScpB"/>
    <property type="match status" value="1"/>
</dbReference>
<keyword evidence="3" id="KW-0159">Chromosome partition</keyword>
<dbReference type="InterPro" id="IPR036388">
    <property type="entry name" value="WH-like_DNA-bd_sf"/>
</dbReference>
<keyword evidence="4" id="KW-0131">Cell cycle</keyword>
<organism evidence="5 6">
    <name type="scientific">Verminephrobacter aporrectodeae subsp. tuberculatae</name>
    <dbReference type="NCBI Taxonomy" id="1110392"/>
    <lineage>
        <taxon>Bacteria</taxon>
        <taxon>Pseudomonadati</taxon>
        <taxon>Pseudomonadota</taxon>
        <taxon>Betaproteobacteria</taxon>
        <taxon>Burkholderiales</taxon>
        <taxon>Comamonadaceae</taxon>
        <taxon>Verminephrobacter</taxon>
    </lineage>
</organism>
<dbReference type="GeneID" id="77321743"/>
<gene>
    <name evidence="5" type="primary">scpB</name>
    <name evidence="5" type="ORF">D5039_04800</name>
</gene>
<evidence type="ECO:0000256" key="1">
    <source>
        <dbReference type="ARBA" id="ARBA00022490"/>
    </source>
</evidence>
<keyword evidence="6" id="KW-1185">Reference proteome</keyword>
<dbReference type="EMBL" id="QZCW01000001">
    <property type="protein sequence ID" value="MCW5320522.1"/>
    <property type="molecule type" value="Genomic_DNA"/>
</dbReference>
<dbReference type="InterPro" id="IPR036390">
    <property type="entry name" value="WH_DNA-bd_sf"/>
</dbReference>
<evidence type="ECO:0000313" key="6">
    <source>
        <dbReference type="Proteomes" id="UP001208935"/>
    </source>
</evidence>
<sequence length="221" mass="24626">MNMVDAKRVLETALICAQQPVPLRALRVLFDDALGADTLKLLLQELQFEWTARGVELVQVATGWRFQSRPEMRIYLDRLHPEKPPRYTRATMETLAIIAYRQPVTRGDIEDIRGVTVNSLTVKQLEDRGWIEVIGHRETVGHPALFATTRQFLDDLGLQSLDQLPLLDDLPGDGHGLQTLVAAASADGTGSRTVDDFFLNAETHLRDEHVDAPGGVQGKPQ</sequence>
<keyword evidence="2" id="KW-0132">Cell division</keyword>
<name>A0ABT3KQC4_9BURK</name>